<dbReference type="Proteomes" id="UP000559256">
    <property type="component" value="Unassembled WGS sequence"/>
</dbReference>
<dbReference type="AlphaFoldDB" id="A0A8H5BZC9"/>
<comment type="caution">
    <text evidence="1">The sequence shown here is derived from an EMBL/GenBank/DDBJ whole genome shotgun (WGS) entry which is preliminary data.</text>
</comment>
<organism evidence="1 2">
    <name type="scientific">Tetrapyrgos nigripes</name>
    <dbReference type="NCBI Taxonomy" id="182062"/>
    <lineage>
        <taxon>Eukaryota</taxon>
        <taxon>Fungi</taxon>
        <taxon>Dikarya</taxon>
        <taxon>Basidiomycota</taxon>
        <taxon>Agaricomycotina</taxon>
        <taxon>Agaricomycetes</taxon>
        <taxon>Agaricomycetidae</taxon>
        <taxon>Agaricales</taxon>
        <taxon>Marasmiineae</taxon>
        <taxon>Marasmiaceae</taxon>
        <taxon>Tetrapyrgos</taxon>
    </lineage>
</organism>
<evidence type="ECO:0000313" key="1">
    <source>
        <dbReference type="EMBL" id="KAF5332357.1"/>
    </source>
</evidence>
<evidence type="ECO:0000313" key="2">
    <source>
        <dbReference type="Proteomes" id="UP000559256"/>
    </source>
</evidence>
<accession>A0A8H5BZC9</accession>
<reference evidence="1 2" key="1">
    <citation type="journal article" date="2020" name="ISME J.">
        <title>Uncovering the hidden diversity of litter-decomposition mechanisms in mushroom-forming fungi.</title>
        <authorList>
            <person name="Floudas D."/>
            <person name="Bentzer J."/>
            <person name="Ahren D."/>
            <person name="Johansson T."/>
            <person name="Persson P."/>
            <person name="Tunlid A."/>
        </authorList>
    </citation>
    <scope>NUCLEOTIDE SEQUENCE [LARGE SCALE GENOMIC DNA]</scope>
    <source>
        <strain evidence="1 2">CBS 291.85</strain>
    </source>
</reference>
<proteinExistence type="predicted"/>
<dbReference type="OrthoDB" id="94998at2759"/>
<dbReference type="EMBL" id="JAACJM010000310">
    <property type="protein sequence ID" value="KAF5332357.1"/>
    <property type="molecule type" value="Genomic_DNA"/>
</dbReference>
<protein>
    <submittedName>
        <fullName evidence="1">Uncharacterized protein</fullName>
    </submittedName>
</protein>
<gene>
    <name evidence="1" type="ORF">D9758_016947</name>
</gene>
<sequence length="265" mass="28895">MASLQLLDGAIVLSINGDNPFIAADATTKITGAWELVRIDRSPVTNIWEVGITFAQQSLPLNDSVTLKVQCVNKAKTDTNYVGNWLVQNSDDLQQHSLTRPQPSTAAIIDTDGPQELLNVMLDTLPLSNVAFPDRLTPPQNRPSFSSETAFSYSKMVSLGFCERTARLKDSARNGITRSNHWLHWIVLLGTKIRAGTLAQLVVESIIANNADPSVSSPFNPRHWTNDNNGHTFALDAFYDLTPTGVTNFSIVKAGSAIQITDFGG</sequence>
<name>A0A8H5BZC9_9AGAR</name>
<keyword evidence="2" id="KW-1185">Reference proteome</keyword>